<feature type="transmembrane region" description="Helical" evidence="1">
    <location>
        <begin position="87"/>
        <end position="109"/>
    </location>
</feature>
<evidence type="ECO:0000313" key="2">
    <source>
        <dbReference type="EMBL" id="QOV89794.1"/>
    </source>
</evidence>
<keyword evidence="1" id="KW-1133">Transmembrane helix</keyword>
<keyword evidence="1" id="KW-0812">Transmembrane</keyword>
<dbReference type="AlphaFoldDB" id="A0A7M2WWT8"/>
<dbReference type="KEGG" id="hbs:IPV69_00005"/>
<proteinExistence type="predicted"/>
<gene>
    <name evidence="2" type="ORF">IPV69_00005</name>
</gene>
<sequence>MRSTVLERQRQLSDFAGDILRDALDGDLRLERLRISEDAAELVEGGRFGELGERNRMHLLGGAGEVGVDFNPGDIADDQQRRVIERFAVLQQLTVGIGEILVLALALVLPRELVLPPDVGEAVIAPGTGRRAARDIDALFERVFGPLGVVLGRGGLGEHAAEADEMFLARGTLGEFDVGPDLHELLRCHRFPALAKCPFARSPSPPVGAWR</sequence>
<protein>
    <submittedName>
        <fullName evidence="2">Uncharacterized protein</fullName>
    </submittedName>
</protein>
<name>A0A7M2WWT8_9BACT</name>
<reference evidence="2 3" key="1">
    <citation type="submission" date="2020-10" db="EMBL/GenBank/DDBJ databases">
        <title>Wide distribution of Phycisphaera-like planctomycetes from WD2101 soil group in peatlands and genome analysis of the first cultivated representative.</title>
        <authorList>
            <person name="Dedysh S.N."/>
            <person name="Beletsky A.V."/>
            <person name="Ivanova A."/>
            <person name="Kulichevskaya I.S."/>
            <person name="Suzina N.E."/>
            <person name="Philippov D.A."/>
            <person name="Rakitin A.L."/>
            <person name="Mardanov A.V."/>
            <person name="Ravin N.V."/>
        </authorList>
    </citation>
    <scope>NUCLEOTIDE SEQUENCE [LARGE SCALE GENOMIC DNA]</scope>
    <source>
        <strain evidence="2 3">M1803</strain>
    </source>
</reference>
<evidence type="ECO:0000313" key="3">
    <source>
        <dbReference type="Proteomes" id="UP000593765"/>
    </source>
</evidence>
<accession>A0A7M2WWT8</accession>
<keyword evidence="3" id="KW-1185">Reference proteome</keyword>
<organism evidence="2 3">
    <name type="scientific">Humisphaera borealis</name>
    <dbReference type="NCBI Taxonomy" id="2807512"/>
    <lineage>
        <taxon>Bacteria</taxon>
        <taxon>Pseudomonadati</taxon>
        <taxon>Planctomycetota</taxon>
        <taxon>Phycisphaerae</taxon>
        <taxon>Tepidisphaerales</taxon>
        <taxon>Tepidisphaeraceae</taxon>
        <taxon>Humisphaera</taxon>
    </lineage>
</organism>
<dbReference type="EMBL" id="CP063458">
    <property type="protein sequence ID" value="QOV89794.1"/>
    <property type="molecule type" value="Genomic_DNA"/>
</dbReference>
<keyword evidence="1" id="KW-0472">Membrane</keyword>
<dbReference type="Proteomes" id="UP000593765">
    <property type="component" value="Chromosome"/>
</dbReference>
<evidence type="ECO:0000256" key="1">
    <source>
        <dbReference type="SAM" id="Phobius"/>
    </source>
</evidence>